<accession>A0A7X1NTI2</accession>
<organism evidence="2 3">
    <name type="scientific">Deinococcus terrestris</name>
    <dbReference type="NCBI Taxonomy" id="2651870"/>
    <lineage>
        <taxon>Bacteria</taxon>
        <taxon>Thermotogati</taxon>
        <taxon>Deinococcota</taxon>
        <taxon>Deinococci</taxon>
        <taxon>Deinococcales</taxon>
        <taxon>Deinococcaceae</taxon>
        <taxon>Deinococcus</taxon>
    </lineage>
</organism>
<dbReference type="EMBL" id="WBSL01000001">
    <property type="protein sequence ID" value="MPY65580.1"/>
    <property type="molecule type" value="Genomic_DNA"/>
</dbReference>
<protein>
    <submittedName>
        <fullName evidence="2">NUDIX domain-containing protein</fullName>
    </submittedName>
</protein>
<evidence type="ECO:0000313" key="2">
    <source>
        <dbReference type="EMBL" id="MPY65580.1"/>
    </source>
</evidence>
<dbReference type="RefSeq" id="WP_152869975.1">
    <property type="nucleotide sequence ID" value="NZ_WBSL01000001.1"/>
</dbReference>
<proteinExistence type="predicted"/>
<feature type="domain" description="Nudix hydrolase" evidence="1">
    <location>
        <begin position="15"/>
        <end position="139"/>
    </location>
</feature>
<dbReference type="InterPro" id="IPR000086">
    <property type="entry name" value="NUDIX_hydrolase_dom"/>
</dbReference>
<comment type="caution">
    <text evidence="2">The sequence shown here is derived from an EMBL/GenBank/DDBJ whole genome shotgun (WGS) entry which is preliminary data.</text>
</comment>
<reference evidence="2 3" key="1">
    <citation type="submission" date="2019-10" db="EMBL/GenBank/DDBJ databases">
        <title>Deinococcus sp. isolated from soil.</title>
        <authorList>
            <person name="Li Y."/>
            <person name="Wang J."/>
        </authorList>
    </citation>
    <scope>NUCLEOTIDE SEQUENCE [LARGE SCALE GENOMIC DNA]</scope>
    <source>
        <strain evidence="2 3">SDU3-2</strain>
    </source>
</reference>
<dbReference type="Gene3D" id="3.90.79.10">
    <property type="entry name" value="Nucleoside Triphosphate Pyrophosphohydrolase"/>
    <property type="match status" value="1"/>
</dbReference>
<evidence type="ECO:0000259" key="1">
    <source>
        <dbReference type="PROSITE" id="PS51462"/>
    </source>
</evidence>
<dbReference type="SUPFAM" id="SSF55811">
    <property type="entry name" value="Nudix"/>
    <property type="match status" value="1"/>
</dbReference>
<name>A0A7X1NTI2_9DEIO</name>
<evidence type="ECO:0000313" key="3">
    <source>
        <dbReference type="Proteomes" id="UP000484842"/>
    </source>
</evidence>
<dbReference type="PROSITE" id="PS51462">
    <property type="entry name" value="NUDIX"/>
    <property type="match status" value="1"/>
</dbReference>
<keyword evidence="3" id="KW-1185">Reference proteome</keyword>
<gene>
    <name evidence="2" type="ORF">F8S09_02575</name>
</gene>
<dbReference type="Proteomes" id="UP000484842">
    <property type="component" value="Unassembled WGS sequence"/>
</dbReference>
<dbReference type="InterPro" id="IPR015797">
    <property type="entry name" value="NUDIX_hydrolase-like_dom_sf"/>
</dbReference>
<sequence length="148" mass="16192">MLTWQPGYCPAPAEVVTQVSGVCLTGEGRVVLVLEDGEAWSLPGGHPEAGEDWEATLRREVREEACAEVLACRLLGAVRVEGLTPQPYFQLRYRARVRLDAFTPTFETRHRAAVSPAEVLRFLPWLAGPIGGALLADALGERTQREPA</sequence>
<dbReference type="Pfam" id="PF00293">
    <property type="entry name" value="NUDIX"/>
    <property type="match status" value="1"/>
</dbReference>
<dbReference type="AlphaFoldDB" id="A0A7X1NTI2"/>
<dbReference type="CDD" id="cd02883">
    <property type="entry name" value="NUDIX_Hydrolase"/>
    <property type="match status" value="1"/>
</dbReference>